<organism evidence="2 3">
    <name type="scientific">Streptomyces botrytidirepellens</name>
    <dbReference type="NCBI Taxonomy" id="2486417"/>
    <lineage>
        <taxon>Bacteria</taxon>
        <taxon>Bacillati</taxon>
        <taxon>Actinomycetota</taxon>
        <taxon>Actinomycetes</taxon>
        <taxon>Kitasatosporales</taxon>
        <taxon>Streptomycetaceae</taxon>
        <taxon>Streptomyces</taxon>
    </lineage>
</organism>
<dbReference type="AlphaFoldDB" id="A0A3M8WVH1"/>
<comment type="caution">
    <text evidence="2">The sequence shown here is derived from an EMBL/GenBank/DDBJ whole genome shotgun (WGS) entry which is preliminary data.</text>
</comment>
<protein>
    <submittedName>
        <fullName evidence="2">Cupin domain-containing protein</fullName>
    </submittedName>
</protein>
<keyword evidence="3" id="KW-1185">Reference proteome</keyword>
<dbReference type="RefSeq" id="WP_123098984.1">
    <property type="nucleotide sequence ID" value="NZ_RIBZ01000085.1"/>
</dbReference>
<evidence type="ECO:0000259" key="1">
    <source>
        <dbReference type="Pfam" id="PF07883"/>
    </source>
</evidence>
<evidence type="ECO:0000313" key="3">
    <source>
        <dbReference type="Proteomes" id="UP000275401"/>
    </source>
</evidence>
<dbReference type="Gene3D" id="2.60.120.10">
    <property type="entry name" value="Jelly Rolls"/>
    <property type="match status" value="1"/>
</dbReference>
<dbReference type="InterPro" id="IPR014710">
    <property type="entry name" value="RmlC-like_jellyroll"/>
</dbReference>
<name>A0A3M8WVH1_9ACTN</name>
<proteinExistence type="predicted"/>
<evidence type="ECO:0000313" key="2">
    <source>
        <dbReference type="EMBL" id="RNG34178.1"/>
    </source>
</evidence>
<gene>
    <name evidence="2" type="ORF">EEJ42_06305</name>
</gene>
<dbReference type="SUPFAM" id="SSF51182">
    <property type="entry name" value="RmlC-like cupins"/>
    <property type="match status" value="1"/>
</dbReference>
<dbReference type="InterPro" id="IPR013096">
    <property type="entry name" value="Cupin_2"/>
</dbReference>
<dbReference type="EMBL" id="RIBZ01000085">
    <property type="protein sequence ID" value="RNG34178.1"/>
    <property type="molecule type" value="Genomic_DNA"/>
</dbReference>
<accession>A0A3M8WVH1</accession>
<feature type="domain" description="Cupin type-2" evidence="1">
    <location>
        <begin position="59"/>
        <end position="118"/>
    </location>
</feature>
<dbReference type="InterPro" id="IPR011051">
    <property type="entry name" value="RmlC_Cupin_sf"/>
</dbReference>
<reference evidence="2 3" key="1">
    <citation type="submission" date="2018-11" db="EMBL/GenBank/DDBJ databases">
        <title>The Potential of Streptomyces as Biocontrol Agents against the Tomato grey mould, Botrytis cinerea (Gray mold) Frontiers in Microbiology.</title>
        <authorList>
            <person name="Li D."/>
        </authorList>
    </citation>
    <scope>NUCLEOTIDE SEQUENCE [LARGE SCALE GENOMIC DNA]</scope>
    <source>
        <strain evidence="2 3">NEAU-LD23</strain>
    </source>
</reference>
<sequence length="188" mass="19629">MRNQDTEPALEIATWAKKTLSPERTGLHVEHAALPVPLHGTSSASGRELVTNGDIGADLIRLPAGAGFVPHTHPGHHILTIVAGIGTMTYGGRIYETHAGQTLLIEGGIPHAVGAITDHVILAVGSPHKRIGADDRMVPVAYEEVVADDGELTCLICGSTAGPPRFLHSVGCPHCPCRTCAGMPTEHG</sequence>
<dbReference type="Proteomes" id="UP000275401">
    <property type="component" value="Unassembled WGS sequence"/>
</dbReference>
<dbReference type="Pfam" id="PF07883">
    <property type="entry name" value="Cupin_2"/>
    <property type="match status" value="1"/>
</dbReference>